<keyword evidence="1" id="KW-0285">Flavoprotein</keyword>
<feature type="domain" description="Luciferase-like" evidence="6">
    <location>
        <begin position="22"/>
        <end position="223"/>
    </location>
</feature>
<evidence type="ECO:0000313" key="8">
    <source>
        <dbReference type="Proteomes" id="UP000660454"/>
    </source>
</evidence>
<keyword evidence="8" id="KW-1185">Reference proteome</keyword>
<dbReference type="Proteomes" id="UP000660454">
    <property type="component" value="Unassembled WGS sequence"/>
</dbReference>
<dbReference type="InterPro" id="IPR036661">
    <property type="entry name" value="Luciferase-like_sf"/>
</dbReference>
<accession>A0ABQ4GCV6</accession>
<dbReference type="InterPro" id="IPR050172">
    <property type="entry name" value="SsuD_RutA_monooxygenase"/>
</dbReference>
<feature type="region of interest" description="Disordered" evidence="5">
    <location>
        <begin position="1"/>
        <end position="22"/>
    </location>
</feature>
<keyword evidence="3" id="KW-0560">Oxidoreductase</keyword>
<evidence type="ECO:0000256" key="5">
    <source>
        <dbReference type="SAM" id="MobiDB-lite"/>
    </source>
</evidence>
<keyword evidence="2" id="KW-0288">FMN</keyword>
<reference evidence="7 8" key="1">
    <citation type="submission" date="2021-01" db="EMBL/GenBank/DDBJ databases">
        <title>Whole genome shotgun sequence of Microbispora siamensis NBRC 104113.</title>
        <authorList>
            <person name="Komaki H."/>
            <person name="Tamura T."/>
        </authorList>
    </citation>
    <scope>NUCLEOTIDE SEQUENCE [LARGE SCALE GENOMIC DNA]</scope>
    <source>
        <strain evidence="7 8">NBRC 104113</strain>
    </source>
</reference>
<proteinExistence type="predicted"/>
<organism evidence="7 8">
    <name type="scientific">Microbispora siamensis</name>
    <dbReference type="NCBI Taxonomy" id="564413"/>
    <lineage>
        <taxon>Bacteria</taxon>
        <taxon>Bacillati</taxon>
        <taxon>Actinomycetota</taxon>
        <taxon>Actinomycetes</taxon>
        <taxon>Streptosporangiales</taxon>
        <taxon>Streptosporangiaceae</taxon>
        <taxon>Microbispora</taxon>
    </lineage>
</organism>
<gene>
    <name evidence="7" type="ORF">Msi02_00860</name>
</gene>
<dbReference type="PANTHER" id="PTHR42847">
    <property type="entry name" value="ALKANESULFONATE MONOOXYGENASE"/>
    <property type="match status" value="1"/>
</dbReference>
<evidence type="ECO:0000256" key="1">
    <source>
        <dbReference type="ARBA" id="ARBA00022630"/>
    </source>
</evidence>
<evidence type="ECO:0000256" key="2">
    <source>
        <dbReference type="ARBA" id="ARBA00022643"/>
    </source>
</evidence>
<sequence>MTRRGTTHPGTAPGGGGPAPSRFHIVLPTRSTAAPELPAFVTDVRPALTDPAGRTAVAADLAGLAGALVPFDPGGQESLSVAANVLRRTRHLRVVAGFHTAAATPVYAAKLSASLQRFAAGRLGWRLAVDLDPATARAQGDFLTGPERYARAGEFLTVAKGVWHGGPFEFRGDFYEVAAGGFGPPLSAPPFPEVHLSGTSPEALALSRRHADVHVFAEGDDLDSLVPELPGLRYGVHLASLDRVEEYAGRGVTEFFVQTEDVYRLGEHVKERTVAG</sequence>
<dbReference type="InterPro" id="IPR011251">
    <property type="entry name" value="Luciferase-like_dom"/>
</dbReference>
<dbReference type="Gene3D" id="3.20.20.30">
    <property type="entry name" value="Luciferase-like domain"/>
    <property type="match status" value="1"/>
</dbReference>
<dbReference type="EMBL" id="BOOF01000001">
    <property type="protein sequence ID" value="GIH59269.1"/>
    <property type="molecule type" value="Genomic_DNA"/>
</dbReference>
<keyword evidence="4" id="KW-0503">Monooxygenase</keyword>
<evidence type="ECO:0000313" key="7">
    <source>
        <dbReference type="EMBL" id="GIH59269.1"/>
    </source>
</evidence>
<dbReference type="PANTHER" id="PTHR42847:SF9">
    <property type="entry name" value="BLL6451 PROTEIN"/>
    <property type="match status" value="1"/>
</dbReference>
<dbReference type="SUPFAM" id="SSF51679">
    <property type="entry name" value="Bacterial luciferase-like"/>
    <property type="match status" value="1"/>
</dbReference>
<evidence type="ECO:0000259" key="6">
    <source>
        <dbReference type="Pfam" id="PF00296"/>
    </source>
</evidence>
<comment type="caution">
    <text evidence="7">The sequence shown here is derived from an EMBL/GenBank/DDBJ whole genome shotgun (WGS) entry which is preliminary data.</text>
</comment>
<evidence type="ECO:0000256" key="3">
    <source>
        <dbReference type="ARBA" id="ARBA00023002"/>
    </source>
</evidence>
<name>A0ABQ4GCV6_9ACTN</name>
<dbReference type="Pfam" id="PF00296">
    <property type="entry name" value="Bac_luciferase"/>
    <property type="match status" value="1"/>
</dbReference>
<evidence type="ECO:0000256" key="4">
    <source>
        <dbReference type="ARBA" id="ARBA00023033"/>
    </source>
</evidence>
<protein>
    <recommendedName>
        <fullName evidence="6">Luciferase-like domain-containing protein</fullName>
    </recommendedName>
</protein>